<dbReference type="SUPFAM" id="SSF52833">
    <property type="entry name" value="Thioredoxin-like"/>
    <property type="match status" value="1"/>
</dbReference>
<feature type="site" description="Lowers pKa of active site Cys" evidence="3">
    <location>
        <position position="286"/>
    </location>
</feature>
<dbReference type="GO" id="GO:0005737">
    <property type="term" value="C:cytoplasm"/>
    <property type="evidence" value="ECO:0007669"/>
    <property type="project" value="TreeGrafter"/>
</dbReference>
<keyword evidence="6" id="KW-0560">Oxidoreductase</keyword>
<dbReference type="InterPro" id="IPR004045">
    <property type="entry name" value="Glutathione_S-Trfase_N"/>
</dbReference>
<dbReference type="InterPro" id="IPR036249">
    <property type="entry name" value="Thioredoxin-like_sf"/>
</dbReference>
<dbReference type="InterPro" id="IPR047047">
    <property type="entry name" value="GST_Omega-like_C"/>
</dbReference>
<dbReference type="InterPro" id="IPR036282">
    <property type="entry name" value="Glutathione-S-Trfase_C_sf"/>
</dbReference>
<organism evidence="6 7">
    <name type="scientific">Engelhardtia mirabilis</name>
    <dbReference type="NCBI Taxonomy" id="2528011"/>
    <lineage>
        <taxon>Bacteria</taxon>
        <taxon>Pseudomonadati</taxon>
        <taxon>Planctomycetota</taxon>
        <taxon>Planctomycetia</taxon>
        <taxon>Planctomycetia incertae sedis</taxon>
        <taxon>Engelhardtia</taxon>
    </lineage>
</organism>
<feature type="site" description="Lowers pKa of active site Cys" evidence="3">
    <location>
        <position position="243"/>
    </location>
</feature>
<dbReference type="AlphaFoldDB" id="A0A518BFF2"/>
<feature type="compositionally biased region" description="Polar residues" evidence="4">
    <location>
        <begin position="1"/>
        <end position="10"/>
    </location>
</feature>
<dbReference type="InterPro" id="IPR040079">
    <property type="entry name" value="Glutathione_S-Trfase"/>
</dbReference>
<dbReference type="RefSeq" id="WP_145070725.1">
    <property type="nucleotide sequence ID" value="NZ_CP036287.1"/>
</dbReference>
<dbReference type="GO" id="GO:0016491">
    <property type="term" value="F:oxidoreductase activity"/>
    <property type="evidence" value="ECO:0007669"/>
    <property type="project" value="UniProtKB-KW"/>
</dbReference>
<feature type="binding site" evidence="2">
    <location>
        <begin position="119"/>
        <end position="122"/>
    </location>
    <ligand>
        <name>glutathione</name>
        <dbReference type="ChEBI" id="CHEBI:57925"/>
    </ligand>
</feature>
<evidence type="ECO:0000256" key="3">
    <source>
        <dbReference type="PIRSR" id="PIRSR015753-3"/>
    </source>
</evidence>
<dbReference type="Pfam" id="PF13410">
    <property type="entry name" value="GST_C_2"/>
    <property type="match status" value="1"/>
</dbReference>
<feature type="binding site" evidence="2">
    <location>
        <position position="86"/>
    </location>
    <ligand>
        <name>glutathione</name>
        <dbReference type="ChEBI" id="CHEBI:57925"/>
    </ligand>
</feature>
<evidence type="ECO:0000313" key="6">
    <source>
        <dbReference type="EMBL" id="QDU65701.1"/>
    </source>
</evidence>
<dbReference type="SFLD" id="SFLDG01206">
    <property type="entry name" value="Xi.1"/>
    <property type="match status" value="1"/>
</dbReference>
<protein>
    <submittedName>
        <fullName evidence="6">Glutathionyl-hydroquinone reductase YqjG</fullName>
        <ecNumber evidence="6">1.8.-.-</ecNumber>
    </submittedName>
</protein>
<dbReference type="SUPFAM" id="SSF47616">
    <property type="entry name" value="GST C-terminal domain-like"/>
    <property type="match status" value="1"/>
</dbReference>
<dbReference type="PANTHER" id="PTHR32419">
    <property type="entry name" value="GLUTATHIONYL-HYDROQUINONE REDUCTASE"/>
    <property type="match status" value="1"/>
</dbReference>
<dbReference type="CDD" id="cd03190">
    <property type="entry name" value="GST_C_Omega_like"/>
    <property type="match status" value="1"/>
</dbReference>
<evidence type="ECO:0000256" key="1">
    <source>
        <dbReference type="PIRSR" id="PIRSR015753-1"/>
    </source>
</evidence>
<feature type="domain" description="GST C-terminal" evidence="5">
    <location>
        <begin position="162"/>
        <end position="286"/>
    </location>
</feature>
<feature type="active site" description="Nucleophile" evidence="1">
    <location>
        <position position="53"/>
    </location>
</feature>
<dbReference type="PROSITE" id="PS50405">
    <property type="entry name" value="GST_CTER"/>
    <property type="match status" value="1"/>
</dbReference>
<evidence type="ECO:0000313" key="7">
    <source>
        <dbReference type="Proteomes" id="UP000316921"/>
    </source>
</evidence>
<proteinExistence type="predicted"/>
<dbReference type="InterPro" id="IPR010987">
    <property type="entry name" value="Glutathione-S-Trfase_C-like"/>
</dbReference>
<dbReference type="PIRSF" id="PIRSF015753">
    <property type="entry name" value="GST"/>
    <property type="match status" value="1"/>
</dbReference>
<evidence type="ECO:0000256" key="2">
    <source>
        <dbReference type="PIRSR" id="PIRSR015753-2"/>
    </source>
</evidence>
<dbReference type="Proteomes" id="UP000316921">
    <property type="component" value="Chromosome"/>
</dbReference>
<dbReference type="SFLD" id="SFLDS00019">
    <property type="entry name" value="Glutathione_Transferase_(cytos"/>
    <property type="match status" value="1"/>
</dbReference>
<feature type="active site" description="Proton donor/acceptor" evidence="1">
    <location>
        <position position="185"/>
    </location>
</feature>
<evidence type="ECO:0000259" key="5">
    <source>
        <dbReference type="PROSITE" id="PS50405"/>
    </source>
</evidence>
<dbReference type="Gene3D" id="3.40.30.10">
    <property type="entry name" value="Glutaredoxin"/>
    <property type="match status" value="1"/>
</dbReference>
<accession>A0A518BFF2</accession>
<dbReference type="EMBL" id="CP036287">
    <property type="protein sequence ID" value="QDU65701.1"/>
    <property type="molecule type" value="Genomic_DNA"/>
</dbReference>
<dbReference type="GO" id="GO:0004364">
    <property type="term" value="F:glutathione transferase activity"/>
    <property type="evidence" value="ECO:0007669"/>
    <property type="project" value="InterPro"/>
</dbReference>
<name>A0A518BFF2_9BACT</name>
<reference evidence="6 7" key="1">
    <citation type="submission" date="2019-02" db="EMBL/GenBank/DDBJ databases">
        <title>Deep-cultivation of Planctomycetes and their phenomic and genomic characterization uncovers novel biology.</title>
        <authorList>
            <person name="Wiegand S."/>
            <person name="Jogler M."/>
            <person name="Boedeker C."/>
            <person name="Pinto D."/>
            <person name="Vollmers J."/>
            <person name="Rivas-Marin E."/>
            <person name="Kohn T."/>
            <person name="Peeters S.H."/>
            <person name="Heuer A."/>
            <person name="Rast P."/>
            <person name="Oberbeckmann S."/>
            <person name="Bunk B."/>
            <person name="Jeske O."/>
            <person name="Meyerdierks A."/>
            <person name="Storesund J.E."/>
            <person name="Kallscheuer N."/>
            <person name="Luecker S."/>
            <person name="Lage O.M."/>
            <person name="Pohl T."/>
            <person name="Merkel B.J."/>
            <person name="Hornburger P."/>
            <person name="Mueller R.-W."/>
            <person name="Bruemmer F."/>
            <person name="Labrenz M."/>
            <person name="Spormann A.M."/>
            <person name="Op den Camp H."/>
            <person name="Overmann J."/>
            <person name="Amann R."/>
            <person name="Jetten M.S.M."/>
            <person name="Mascher T."/>
            <person name="Medema M.H."/>
            <person name="Devos D.P."/>
            <person name="Kaster A.-K."/>
            <person name="Ovreas L."/>
            <person name="Rohde M."/>
            <person name="Galperin M.Y."/>
            <person name="Jogler C."/>
        </authorList>
    </citation>
    <scope>NUCLEOTIDE SEQUENCE [LARGE SCALE GENOMIC DNA]</scope>
    <source>
        <strain evidence="6 7">Pla133</strain>
    </source>
</reference>
<gene>
    <name evidence="6" type="primary">yqjG</name>
    <name evidence="6" type="ORF">Pla133_07660</name>
</gene>
<dbReference type="SFLD" id="SFLDG01148">
    <property type="entry name" value="Xi_(cytGST)"/>
    <property type="match status" value="1"/>
</dbReference>
<dbReference type="EC" id="1.8.-.-" evidence="6"/>
<feature type="binding site" evidence="2">
    <location>
        <begin position="137"/>
        <end position="138"/>
    </location>
    <ligand>
        <name>glutathione</name>
        <dbReference type="ChEBI" id="CHEBI:57925"/>
    </ligand>
</feature>
<dbReference type="KEGG" id="pbap:Pla133_07660"/>
<dbReference type="Gene3D" id="1.20.1050.10">
    <property type="match status" value="1"/>
</dbReference>
<dbReference type="InterPro" id="IPR016639">
    <property type="entry name" value="GST_Omega/GSH"/>
</dbReference>
<sequence>MAATDSTSAQFPAESAADGSWKRQNSAFRHTVEAGGEFPPEAGRYHLWVSLACPWAHRTIIVRKLKGLEHALSLSVVDPIRDERGWRFTTGAGHGPDPIRDFKFLSEAYRATDPDFDARVTVPTLWDRESGQIVNNESAELIVMLDGAFAELAEEPGPQLYPEDLREAIDEVNDFVYDHINDGVYKCGFAASQGAYDRAYAHLFDGLDELERRLAGQRYLAGDRLTLADVRAFTTLVRFDAVYHGHFKCNRQRLADFEHLWAYARDLYQTPGFGDTVDFDHIKRHYYVTHGQLNPSGIVPQGPLLDWGAPHGREDLAPAGPFGE</sequence>
<feature type="region of interest" description="Disordered" evidence="4">
    <location>
        <begin position="1"/>
        <end position="22"/>
    </location>
</feature>
<dbReference type="PANTHER" id="PTHR32419:SF6">
    <property type="entry name" value="GLUTATHIONE S-TRANSFERASE OMEGA-LIKE 1-RELATED"/>
    <property type="match status" value="1"/>
</dbReference>
<dbReference type="Pfam" id="PF13409">
    <property type="entry name" value="GST_N_2"/>
    <property type="match status" value="1"/>
</dbReference>
<keyword evidence="7" id="KW-1185">Reference proteome</keyword>
<evidence type="ECO:0000256" key="4">
    <source>
        <dbReference type="SAM" id="MobiDB-lite"/>
    </source>
</evidence>